<keyword evidence="2" id="KW-0004">4Fe-4S</keyword>
<dbReference type="InterPro" id="IPR040084">
    <property type="entry name" value="GTPase_Obg"/>
</dbReference>
<dbReference type="SFLD" id="SFLDG01083">
    <property type="entry name" value="Uncharacterised_Radical_SAM_Su"/>
    <property type="match status" value="1"/>
</dbReference>
<dbReference type="GO" id="GO:0046872">
    <property type="term" value="F:metal ion binding"/>
    <property type="evidence" value="ECO:0007669"/>
    <property type="project" value="UniProtKB-KW"/>
</dbReference>
<evidence type="ECO:0000256" key="3">
    <source>
        <dbReference type="ARBA" id="ARBA00022691"/>
    </source>
</evidence>
<evidence type="ECO:0000256" key="5">
    <source>
        <dbReference type="ARBA" id="ARBA00023004"/>
    </source>
</evidence>
<gene>
    <name evidence="8" type="primary">obg</name>
    <name evidence="8" type="ORF">CLIT_5c01110</name>
</gene>
<dbReference type="PROSITE" id="PS51918">
    <property type="entry name" value="RADICAL_SAM"/>
    <property type="match status" value="1"/>
</dbReference>
<accession>A0A069RGG6</accession>
<dbReference type="Proteomes" id="UP000027946">
    <property type="component" value="Unassembled WGS sequence"/>
</dbReference>
<comment type="cofactor">
    <cofactor evidence="1">
        <name>[4Fe-4S] cluster</name>
        <dbReference type="ChEBI" id="CHEBI:49883"/>
    </cofactor>
</comment>
<dbReference type="EMBL" id="JJMM01000005">
    <property type="protein sequence ID" value="KDR96099.1"/>
    <property type="molecule type" value="Genomic_DNA"/>
</dbReference>
<protein>
    <submittedName>
        <fullName evidence="8">GTPase Obg</fullName>
    </submittedName>
</protein>
<dbReference type="GO" id="GO:0051539">
    <property type="term" value="F:4 iron, 4 sulfur cluster binding"/>
    <property type="evidence" value="ECO:0007669"/>
    <property type="project" value="UniProtKB-KW"/>
</dbReference>
<comment type="caution">
    <text evidence="8">The sequence shown here is derived from an EMBL/GenBank/DDBJ whole genome shotgun (WGS) entry which is preliminary data.</text>
</comment>
<evidence type="ECO:0000256" key="1">
    <source>
        <dbReference type="ARBA" id="ARBA00001966"/>
    </source>
</evidence>
<dbReference type="InterPro" id="IPR058240">
    <property type="entry name" value="rSAM_sf"/>
</dbReference>
<evidence type="ECO:0000259" key="7">
    <source>
        <dbReference type="PROSITE" id="PS51918"/>
    </source>
</evidence>
<reference evidence="8 9" key="1">
    <citation type="submission" date="2014-03" db="EMBL/GenBank/DDBJ databases">
        <title>Genome sequence of Clostridium litorale W6, DSM 5388.</title>
        <authorList>
            <person name="Poehlein A."/>
            <person name="Jagirdar A."/>
            <person name="Khonsari B."/>
            <person name="Chibani C.M."/>
            <person name="Gutierrez Gutierrez D.A."/>
            <person name="Davydova E."/>
            <person name="Alghaithi H.S."/>
            <person name="Nair K.P."/>
            <person name="Dhamotharan K."/>
            <person name="Chandran L."/>
            <person name="G W."/>
            <person name="Daniel R."/>
        </authorList>
    </citation>
    <scope>NUCLEOTIDE SEQUENCE [LARGE SCALE GENOMIC DNA]</scope>
    <source>
        <strain evidence="8 9">W6</strain>
    </source>
</reference>
<dbReference type="Pfam" id="PF04055">
    <property type="entry name" value="Radical_SAM"/>
    <property type="match status" value="1"/>
</dbReference>
<dbReference type="InterPro" id="IPR013785">
    <property type="entry name" value="Aldolase_TIM"/>
</dbReference>
<keyword evidence="9" id="KW-1185">Reference proteome</keyword>
<name>A0A069RGG6_PEPLI</name>
<keyword evidence="6" id="KW-0411">Iron-sulfur</keyword>
<dbReference type="SFLD" id="SFLDG01067">
    <property type="entry name" value="SPASM/twitch_domain_containing"/>
    <property type="match status" value="1"/>
</dbReference>
<dbReference type="SUPFAM" id="SSF102114">
    <property type="entry name" value="Radical SAM enzymes"/>
    <property type="match status" value="1"/>
</dbReference>
<keyword evidence="3" id="KW-0949">S-adenosyl-L-methionine</keyword>
<evidence type="ECO:0000256" key="6">
    <source>
        <dbReference type="ARBA" id="ARBA00023014"/>
    </source>
</evidence>
<evidence type="ECO:0000256" key="4">
    <source>
        <dbReference type="ARBA" id="ARBA00022723"/>
    </source>
</evidence>
<dbReference type="PANTHER" id="PTHR43787:SF11">
    <property type="entry name" value="UPF0026 PROTEIN SLR1464"/>
    <property type="match status" value="1"/>
</dbReference>
<sequence>MGAFKYIYGPVPSRRMGISVGISPIPEKYCNYSCIYCQLGRTSHMSNKREEFFKLDDILDEFERYLKENPKFDVVTIVGEGEPTLYSRLGELIDGLKRLTEKPVAVITNGALLYDEEVRSQLCNSDIVLPSLDAYDEETFKRINRPCRGINFKMVLEGLMKFSQKYKGQLWIEIMIIKDMNDSTEDILRFKALLDKIEYDRLYINSPVRPPAESWVEQPSSKTIKMAVNILKGISIDALASKGFYSEDEDDYRAIISIIKRHPMNQHEISDFLSSRNCSNTIEIFKRLELDESVESINYKGYITYRLKKWMTIRQKDFEINK</sequence>
<dbReference type="CDD" id="cd01335">
    <property type="entry name" value="Radical_SAM"/>
    <property type="match status" value="1"/>
</dbReference>
<dbReference type="RefSeq" id="WP_038262705.1">
    <property type="nucleotide sequence ID" value="NZ_JJMM01000005.1"/>
</dbReference>
<dbReference type="OrthoDB" id="9795504at2"/>
<evidence type="ECO:0000313" key="8">
    <source>
        <dbReference type="EMBL" id="KDR96099.1"/>
    </source>
</evidence>
<dbReference type="eggNOG" id="COG0731">
    <property type="taxonomic scope" value="Bacteria"/>
</dbReference>
<feature type="domain" description="Radical SAM core" evidence="7">
    <location>
        <begin position="14"/>
        <end position="241"/>
    </location>
</feature>
<dbReference type="STRING" id="1121324.CLIT_5c01110"/>
<dbReference type="AlphaFoldDB" id="A0A069RGG6"/>
<keyword evidence="5" id="KW-0408">Iron</keyword>
<dbReference type="Gene3D" id="3.20.20.70">
    <property type="entry name" value="Aldolase class I"/>
    <property type="match status" value="1"/>
</dbReference>
<dbReference type="PANTHER" id="PTHR43787">
    <property type="entry name" value="FEMO COFACTOR BIOSYNTHESIS PROTEIN NIFB-RELATED"/>
    <property type="match status" value="1"/>
</dbReference>
<dbReference type="SFLD" id="SFLDS00029">
    <property type="entry name" value="Radical_SAM"/>
    <property type="match status" value="1"/>
</dbReference>
<dbReference type="GO" id="GO:0003824">
    <property type="term" value="F:catalytic activity"/>
    <property type="evidence" value="ECO:0007669"/>
    <property type="project" value="InterPro"/>
</dbReference>
<dbReference type="InterPro" id="IPR007197">
    <property type="entry name" value="rSAM"/>
</dbReference>
<evidence type="ECO:0000313" key="9">
    <source>
        <dbReference type="Proteomes" id="UP000027946"/>
    </source>
</evidence>
<organism evidence="8 9">
    <name type="scientific">Peptoclostridium litorale DSM 5388</name>
    <dbReference type="NCBI Taxonomy" id="1121324"/>
    <lineage>
        <taxon>Bacteria</taxon>
        <taxon>Bacillati</taxon>
        <taxon>Bacillota</taxon>
        <taxon>Clostridia</taxon>
        <taxon>Peptostreptococcales</taxon>
        <taxon>Peptoclostridiaceae</taxon>
        <taxon>Peptoclostridium</taxon>
    </lineage>
</organism>
<keyword evidence="4" id="KW-0479">Metal-binding</keyword>
<evidence type="ECO:0000256" key="2">
    <source>
        <dbReference type="ARBA" id="ARBA00022485"/>
    </source>
</evidence>
<proteinExistence type="predicted"/>